<comment type="caution">
    <text evidence="2">The sequence shown here is derived from an EMBL/GenBank/DDBJ whole genome shotgun (WGS) entry which is preliminary data.</text>
</comment>
<evidence type="ECO:0000256" key="1">
    <source>
        <dbReference type="SAM" id="MobiDB-lite"/>
    </source>
</evidence>
<evidence type="ECO:0008006" key="4">
    <source>
        <dbReference type="Google" id="ProtNLM"/>
    </source>
</evidence>
<dbReference type="AlphaFoldDB" id="A0AAW0A057"/>
<feature type="region of interest" description="Disordered" evidence="1">
    <location>
        <begin position="394"/>
        <end position="465"/>
    </location>
</feature>
<dbReference type="Proteomes" id="UP001362999">
    <property type="component" value="Unassembled WGS sequence"/>
</dbReference>
<feature type="compositionally biased region" description="Polar residues" evidence="1">
    <location>
        <begin position="172"/>
        <end position="184"/>
    </location>
</feature>
<protein>
    <recommendedName>
        <fullName evidence="4">RNase III domain-containing protein</fullName>
    </recommendedName>
</protein>
<gene>
    <name evidence="2" type="ORF">R3P38DRAFT_1957159</name>
</gene>
<proteinExistence type="predicted"/>
<reference evidence="2 3" key="1">
    <citation type="journal article" date="2024" name="J Genomics">
        <title>Draft genome sequencing and assembly of Favolaschia claudopus CIRM-BRFM 2984 isolated from oak limbs.</title>
        <authorList>
            <person name="Navarro D."/>
            <person name="Drula E."/>
            <person name="Chaduli D."/>
            <person name="Cazenave R."/>
            <person name="Ahrendt S."/>
            <person name="Wang J."/>
            <person name="Lipzen A."/>
            <person name="Daum C."/>
            <person name="Barry K."/>
            <person name="Grigoriev I.V."/>
            <person name="Favel A."/>
            <person name="Rosso M.N."/>
            <person name="Martin F."/>
        </authorList>
    </citation>
    <scope>NUCLEOTIDE SEQUENCE [LARGE SCALE GENOMIC DNA]</scope>
    <source>
        <strain evidence="2 3">CIRM-BRFM 2984</strain>
    </source>
</reference>
<feature type="compositionally biased region" description="Polar residues" evidence="1">
    <location>
        <begin position="420"/>
        <end position="439"/>
    </location>
</feature>
<keyword evidence="3" id="KW-1185">Reference proteome</keyword>
<feature type="compositionally biased region" description="Basic residues" evidence="1">
    <location>
        <begin position="445"/>
        <end position="465"/>
    </location>
</feature>
<evidence type="ECO:0000313" key="2">
    <source>
        <dbReference type="EMBL" id="KAK6996706.1"/>
    </source>
</evidence>
<dbReference type="EMBL" id="JAWWNJ010000096">
    <property type="protein sequence ID" value="KAK6996706.1"/>
    <property type="molecule type" value="Genomic_DNA"/>
</dbReference>
<evidence type="ECO:0000313" key="3">
    <source>
        <dbReference type="Proteomes" id="UP001362999"/>
    </source>
</evidence>
<accession>A0AAW0A057</accession>
<feature type="region of interest" description="Disordered" evidence="1">
    <location>
        <begin position="172"/>
        <end position="215"/>
    </location>
</feature>
<organism evidence="2 3">
    <name type="scientific">Favolaschia claudopus</name>
    <dbReference type="NCBI Taxonomy" id="2862362"/>
    <lineage>
        <taxon>Eukaryota</taxon>
        <taxon>Fungi</taxon>
        <taxon>Dikarya</taxon>
        <taxon>Basidiomycota</taxon>
        <taxon>Agaricomycotina</taxon>
        <taxon>Agaricomycetes</taxon>
        <taxon>Agaricomycetidae</taxon>
        <taxon>Agaricales</taxon>
        <taxon>Marasmiineae</taxon>
        <taxon>Mycenaceae</taxon>
        <taxon>Favolaschia</taxon>
    </lineage>
</organism>
<name>A0AAW0A057_9AGAR</name>
<sequence length="465" mass="50546">MGDRGRFPLKAVIFLEKDDDSKSLVELGRAQVQFALVDIFYRRLPTRMRTRGSLTRFRGCLGSNKNIRIFFSKYRRPVLDRHKLMDVDFFLGTMGALSMSGPETVADFLERGLEPVIAAICARARCLPTLHSSMPLEDSSDLTAELLKNMKTAQTNSSSCITSASAPRTSASLQLGTANASSGSALKRSHPISQGDAPTEARQYSEPGPAPSQPALELASTQNGVVLKGNGQRYVQSHISPTWFPPPFSALPGLFEQWWNFLHGPEWSRNPLETFGDGALKVIMFKLVMEVLKKRILDVPTRSTLRTAILAPLQSNTALLYFLATRGIFVGEGLPKDPGNAFELYCGALVLQNSLEALESWLRGAFHTAIVEALEAALRFYGLNAVGESVAPAPLHGKTKGANASAQDEETGGPSSSSSQRNSVFQNLSNLPQQQATAGSSSKSKSSHVVHRGRRRAKKISKSGN</sequence>